<dbReference type="EC" id="1.1.1.193" evidence="8"/>
<name>E6SJ49_THEM7</name>
<evidence type="ECO:0000256" key="10">
    <source>
        <dbReference type="ARBA" id="ARBA00022619"/>
    </source>
</evidence>
<dbReference type="InterPro" id="IPR011549">
    <property type="entry name" value="RibD_C"/>
</dbReference>
<dbReference type="Pfam" id="PF00383">
    <property type="entry name" value="dCMP_cyt_deam_1"/>
    <property type="match status" value="1"/>
</dbReference>
<dbReference type="InterPro" id="IPR002734">
    <property type="entry name" value="RibDG_C"/>
</dbReference>
<dbReference type="Gene3D" id="3.40.430.10">
    <property type="entry name" value="Dihydrofolate Reductase, subunit A"/>
    <property type="match status" value="1"/>
</dbReference>
<gene>
    <name evidence="21" type="ordered locus">Tmar_1991</name>
</gene>
<evidence type="ECO:0000256" key="4">
    <source>
        <dbReference type="ARBA" id="ARBA00004910"/>
    </source>
</evidence>
<dbReference type="InterPro" id="IPR016193">
    <property type="entry name" value="Cytidine_deaminase-like"/>
</dbReference>
<dbReference type="GO" id="GO:0009231">
    <property type="term" value="P:riboflavin biosynthetic process"/>
    <property type="evidence" value="ECO:0007669"/>
    <property type="project" value="UniProtKB-UniPathway"/>
</dbReference>
<dbReference type="InterPro" id="IPR016192">
    <property type="entry name" value="APOBEC/CMP_deaminase_Zn-bd"/>
</dbReference>
<evidence type="ECO:0000256" key="16">
    <source>
        <dbReference type="ARBA" id="ARBA00023268"/>
    </source>
</evidence>
<evidence type="ECO:0000313" key="21">
    <source>
        <dbReference type="EMBL" id="ADU52073.1"/>
    </source>
</evidence>
<evidence type="ECO:0000256" key="3">
    <source>
        <dbReference type="ARBA" id="ARBA00004882"/>
    </source>
</evidence>
<dbReference type="GO" id="GO:0008835">
    <property type="term" value="F:diaminohydroxyphosphoribosylaminopyrimidine deaminase activity"/>
    <property type="evidence" value="ECO:0007669"/>
    <property type="project" value="UniProtKB-EC"/>
</dbReference>
<evidence type="ECO:0000313" key="22">
    <source>
        <dbReference type="Proteomes" id="UP000008915"/>
    </source>
</evidence>
<dbReference type="UniPathway" id="UPA00275">
    <property type="reaction ID" value="UER00401"/>
</dbReference>
<dbReference type="GO" id="GO:0008270">
    <property type="term" value="F:zinc ion binding"/>
    <property type="evidence" value="ECO:0007669"/>
    <property type="project" value="InterPro"/>
</dbReference>
<dbReference type="eggNOG" id="COG1985">
    <property type="taxonomic scope" value="Bacteria"/>
</dbReference>
<dbReference type="EMBL" id="CP002344">
    <property type="protein sequence ID" value="ADU52073.1"/>
    <property type="molecule type" value="Genomic_DNA"/>
</dbReference>
<dbReference type="Gene3D" id="3.40.140.10">
    <property type="entry name" value="Cytidine Deaminase, domain 2"/>
    <property type="match status" value="1"/>
</dbReference>
<dbReference type="PANTHER" id="PTHR38011:SF7">
    <property type="entry name" value="2,5-DIAMINO-6-RIBOSYLAMINO-4(3H)-PYRIMIDINONE 5'-PHOSPHATE REDUCTASE"/>
    <property type="match status" value="1"/>
</dbReference>
<dbReference type="NCBIfam" id="TIGR00326">
    <property type="entry name" value="eubact_ribD"/>
    <property type="match status" value="1"/>
</dbReference>
<evidence type="ECO:0000256" key="6">
    <source>
        <dbReference type="ARBA" id="ARBA00007417"/>
    </source>
</evidence>
<keyword evidence="15 21" id="KW-0560">Oxidoreductase</keyword>
<comment type="similarity">
    <text evidence="5">In the N-terminal section; belongs to the cytidine and deoxycytidylate deaminase family.</text>
</comment>
<dbReference type="PANTHER" id="PTHR38011">
    <property type="entry name" value="DIHYDROFOLATE REDUCTASE FAMILY PROTEIN (AFU_ORTHOLOGUE AFUA_8G06820)"/>
    <property type="match status" value="1"/>
</dbReference>
<evidence type="ECO:0000256" key="7">
    <source>
        <dbReference type="ARBA" id="ARBA00012766"/>
    </source>
</evidence>
<dbReference type="STRING" id="644966.Tmar_1991"/>
<evidence type="ECO:0000256" key="11">
    <source>
        <dbReference type="ARBA" id="ARBA00022723"/>
    </source>
</evidence>
<dbReference type="SUPFAM" id="SSF53597">
    <property type="entry name" value="Dihydrofolate reductase-like"/>
    <property type="match status" value="1"/>
</dbReference>
<dbReference type="CDD" id="cd01284">
    <property type="entry name" value="Riboflavin_deaminase-reductase"/>
    <property type="match status" value="1"/>
</dbReference>
<evidence type="ECO:0000256" key="8">
    <source>
        <dbReference type="ARBA" id="ARBA00013173"/>
    </source>
</evidence>
<dbReference type="FunFam" id="3.40.140.10:FF:000025">
    <property type="entry name" value="Riboflavin biosynthesis protein RibD"/>
    <property type="match status" value="1"/>
</dbReference>
<keyword evidence="11" id="KW-0479">Metal-binding</keyword>
<keyword evidence="14" id="KW-0521">NADP</keyword>
<dbReference type="eggNOG" id="COG0117">
    <property type="taxonomic scope" value="Bacteria"/>
</dbReference>
<proteinExistence type="inferred from homology"/>
<dbReference type="InterPro" id="IPR024072">
    <property type="entry name" value="DHFR-like_dom_sf"/>
</dbReference>
<feature type="domain" description="CMP/dCMP-type deaminase" evidence="20">
    <location>
        <begin position="33"/>
        <end position="155"/>
    </location>
</feature>
<dbReference type="GO" id="GO:0050661">
    <property type="term" value="F:NADP binding"/>
    <property type="evidence" value="ECO:0007669"/>
    <property type="project" value="InterPro"/>
</dbReference>
<evidence type="ECO:0000256" key="19">
    <source>
        <dbReference type="SAM" id="MobiDB-lite"/>
    </source>
</evidence>
<evidence type="ECO:0000256" key="5">
    <source>
        <dbReference type="ARBA" id="ARBA00005259"/>
    </source>
</evidence>
<reference evidence="22" key="2">
    <citation type="journal article" date="2010" name="Stand. Genomic Sci.">
        <title>Complete genome sequence of Thermaerobacter marianensis type strain (7p75aT).</title>
        <authorList>
            <person name="Han C."/>
            <person name="Gu W."/>
            <person name="Zhang X."/>
            <person name="Lapidus A."/>
            <person name="Nolan M."/>
            <person name="Copeland A."/>
            <person name="Lucas S."/>
            <person name="Glavina Del Rio T."/>
            <person name="Tice H."/>
            <person name="Cheng J."/>
            <person name="Tapia R."/>
            <person name="Goodwin L."/>
            <person name="Pitluck S."/>
            <person name="Pagani I."/>
            <person name="Ivanova N."/>
            <person name="Mavromatis K."/>
            <person name="Mikhailova N."/>
            <person name="Pati A."/>
            <person name="Chen A."/>
            <person name="Palaniappan K."/>
            <person name="Land M."/>
            <person name="Hauser L."/>
            <person name="Chang Y."/>
            <person name="Jeffries C."/>
            <person name="Schneider S."/>
            <person name="Rohde M."/>
            <person name="Goker M."/>
            <person name="Pukall R."/>
            <person name="Woyke T."/>
            <person name="Bristow J."/>
            <person name="Eisen J."/>
            <person name="Markowitz V."/>
            <person name="Hugenholtz P."/>
            <person name="Kyrpides N."/>
            <person name="Klenk H."/>
            <person name="Detter J."/>
        </authorList>
    </citation>
    <scope>NUCLEOTIDE SEQUENCE [LARGE SCALE GENOMIC DNA]</scope>
    <source>
        <strain evidence="22">ATCC 700841 / DSM 12885 / JCM 10246 / 7p75a</strain>
    </source>
</reference>
<feature type="region of interest" description="Disordered" evidence="19">
    <location>
        <begin position="403"/>
        <end position="427"/>
    </location>
</feature>
<dbReference type="GO" id="GO:0008703">
    <property type="term" value="F:5-amino-6-(5-phosphoribosylamino)uracil reductase activity"/>
    <property type="evidence" value="ECO:0007669"/>
    <property type="project" value="UniProtKB-EC"/>
</dbReference>
<evidence type="ECO:0000256" key="18">
    <source>
        <dbReference type="ARBA" id="ARBA00049886"/>
    </source>
</evidence>
<dbReference type="NCBIfam" id="TIGR00227">
    <property type="entry name" value="ribD_Cterm"/>
    <property type="match status" value="1"/>
</dbReference>
<comment type="pathway">
    <text evidence="4">Cofactor biosynthesis; riboflavin biosynthesis; 5-amino-6-(D-ribitylamino)uracil from GTP: step 3/4.</text>
</comment>
<comment type="pathway">
    <text evidence="3">Cofactor biosynthesis; riboflavin biosynthesis; 5-amino-6-(D-ribitylamino)uracil from GTP: step 2/4.</text>
</comment>
<evidence type="ECO:0000256" key="17">
    <source>
        <dbReference type="ARBA" id="ARBA00049861"/>
    </source>
</evidence>
<organism evidence="21 22">
    <name type="scientific">Thermaerobacter marianensis (strain ATCC 700841 / DSM 12885 / JCM 10246 / 7p75a)</name>
    <dbReference type="NCBI Taxonomy" id="644966"/>
    <lineage>
        <taxon>Bacteria</taxon>
        <taxon>Bacillati</taxon>
        <taxon>Bacillota</taxon>
        <taxon>Clostridia</taxon>
        <taxon>Eubacteriales</taxon>
        <taxon>Clostridiales Family XVII. Incertae Sedis</taxon>
        <taxon>Thermaerobacter</taxon>
    </lineage>
</organism>
<evidence type="ECO:0000256" key="12">
    <source>
        <dbReference type="ARBA" id="ARBA00022801"/>
    </source>
</evidence>
<comment type="cofactor">
    <cofactor evidence="1">
        <name>Zn(2+)</name>
        <dbReference type="ChEBI" id="CHEBI:29105"/>
    </cofactor>
</comment>
<evidence type="ECO:0000256" key="9">
    <source>
        <dbReference type="ARBA" id="ARBA00019930"/>
    </source>
</evidence>
<dbReference type="PROSITE" id="PS00903">
    <property type="entry name" value="CYT_DCMP_DEAMINASES_1"/>
    <property type="match status" value="1"/>
</dbReference>
<dbReference type="PROSITE" id="PS51747">
    <property type="entry name" value="CYT_DCMP_DEAMINASES_2"/>
    <property type="match status" value="1"/>
</dbReference>
<feature type="compositionally biased region" description="Gly residues" evidence="19">
    <location>
        <begin position="409"/>
        <end position="427"/>
    </location>
</feature>
<dbReference type="InterPro" id="IPR002125">
    <property type="entry name" value="CMP_dCMP_dom"/>
</dbReference>
<comment type="function">
    <text evidence="2">Converts 2,5-diamino-6-(ribosylamino)-4(3h)-pyrimidinone 5'-phosphate into 5-amino-6-(ribosylamino)-2,4(1h,3h)-pyrimidinedione 5'-phosphate.</text>
</comment>
<evidence type="ECO:0000256" key="13">
    <source>
        <dbReference type="ARBA" id="ARBA00022833"/>
    </source>
</evidence>
<keyword evidence="13" id="KW-0862">Zinc</keyword>
<dbReference type="Pfam" id="PF01872">
    <property type="entry name" value="RibD_C"/>
    <property type="match status" value="1"/>
</dbReference>
<accession>E6SJ49</accession>
<evidence type="ECO:0000256" key="15">
    <source>
        <dbReference type="ARBA" id="ARBA00023002"/>
    </source>
</evidence>
<keyword evidence="16" id="KW-0511">Multifunctional enzyme</keyword>
<keyword evidence="22" id="KW-1185">Reference proteome</keyword>
<dbReference type="AlphaFoldDB" id="E6SJ49"/>
<comment type="similarity">
    <text evidence="6">In the C-terminal section; belongs to the HTP reductase family.</text>
</comment>
<dbReference type="KEGG" id="tmr:Tmar_1991"/>
<dbReference type="InterPro" id="IPR004794">
    <property type="entry name" value="Eubact_RibD"/>
</dbReference>
<reference evidence="21 22" key="1">
    <citation type="journal article" date="2010" name="Stand. Genomic Sci.">
        <title>Complete genome sequence of Thermaerobacter marianensis type strain (7p75a).</title>
        <authorList>
            <person name="Han C."/>
            <person name="Gu W."/>
            <person name="Zhang X."/>
            <person name="Lapidus A."/>
            <person name="Nolan M."/>
            <person name="Copeland A."/>
            <person name="Lucas S."/>
            <person name="Del Rio T.G."/>
            <person name="Tice H."/>
            <person name="Cheng J.F."/>
            <person name="Tapia R."/>
            <person name="Goodwin L."/>
            <person name="Pitluck S."/>
            <person name="Pagani I."/>
            <person name="Ivanova N."/>
            <person name="Mavromatis K."/>
            <person name="Mikhailova N."/>
            <person name="Pati A."/>
            <person name="Chen A."/>
            <person name="Palaniappan K."/>
            <person name="Land M."/>
            <person name="Hauser L."/>
            <person name="Chang Y.J."/>
            <person name="Jeffries C.D."/>
            <person name="Schneider S."/>
            <person name="Rohde M."/>
            <person name="Goker M."/>
            <person name="Pukall R."/>
            <person name="Woyke T."/>
            <person name="Bristow J."/>
            <person name="Eisen J.A."/>
            <person name="Markowitz V."/>
            <person name="Hugenholtz P."/>
            <person name="Kyrpides N.C."/>
            <person name="Klenk H.P."/>
            <person name="Detter J.C."/>
        </authorList>
    </citation>
    <scope>NUCLEOTIDE SEQUENCE [LARGE SCALE GENOMIC DNA]</scope>
    <source>
        <strain evidence="22">ATCC 700841 / DSM 12885 / JCM 10246 / 7p75a</strain>
    </source>
</reference>
<dbReference type="Proteomes" id="UP000008915">
    <property type="component" value="Chromosome"/>
</dbReference>
<dbReference type="HOGENOM" id="CLU_036590_1_2_9"/>
<keyword evidence="12 21" id="KW-0378">Hydrolase</keyword>
<evidence type="ECO:0000256" key="1">
    <source>
        <dbReference type="ARBA" id="ARBA00001947"/>
    </source>
</evidence>
<keyword evidence="10" id="KW-0686">Riboflavin biosynthesis</keyword>
<feature type="region of interest" description="Disordered" evidence="19">
    <location>
        <begin position="1"/>
        <end position="28"/>
    </location>
</feature>
<comment type="catalytic activity">
    <reaction evidence="17">
        <text>5-amino-6-(5-phospho-D-ribitylamino)uracil + NADP(+) = 5-amino-6-(5-phospho-D-ribosylamino)uracil + NADPH + H(+)</text>
        <dbReference type="Rhea" id="RHEA:17845"/>
        <dbReference type="ChEBI" id="CHEBI:15378"/>
        <dbReference type="ChEBI" id="CHEBI:57783"/>
        <dbReference type="ChEBI" id="CHEBI:58349"/>
        <dbReference type="ChEBI" id="CHEBI:58421"/>
        <dbReference type="ChEBI" id="CHEBI:58453"/>
        <dbReference type="EC" id="1.1.1.193"/>
    </reaction>
</comment>
<evidence type="ECO:0000259" key="20">
    <source>
        <dbReference type="PROSITE" id="PS51747"/>
    </source>
</evidence>
<evidence type="ECO:0000256" key="14">
    <source>
        <dbReference type="ARBA" id="ARBA00022857"/>
    </source>
</evidence>
<protein>
    <recommendedName>
        <fullName evidence="9">Riboflavin biosynthesis protein RibD</fullName>
        <ecNumber evidence="8">1.1.1.193</ecNumber>
        <ecNumber evidence="7">3.5.4.26</ecNumber>
    </recommendedName>
</protein>
<sequence>MTPSIAGTGGRGAPPAGEPSGVPAACRRDDWPVTDRAFMRRALRLASRARGRTHPNPMVGAVIVRDGEVVGEGFHRRAGEPHAEIEALRMAGERARGATLYVTLEPCCHYGRTPPCTGAIISAGLRRVVVAMVDPDPRVAGRGIAALAAAGIEVAVGLEEEAARRLNEAYIVHRRLGRPMVTAKYAMTLDGRIATARGDSRWVTGIRARRWAHRLRDRVDAILVGVGTVLADDPLLTVRLHPGGRDPLRIVLDSHARTPPTARVVQVARQSPAPTWVAVTPGAPAARVRGLEEAGARVVTLPAGPDGRVSLPHLLRLLAAEGVVHLLVEGGASVHGAFFGARLVDRVVALVAPKLAGGAEAPGPIAGPGVERMADAPVLRRVFARRLGSDWLIGGYLYDPASPEESGGDPAGGSGANGGRGRAAGPP</sequence>
<dbReference type="RefSeq" id="WP_013496373.1">
    <property type="nucleotide sequence ID" value="NC_014831.1"/>
</dbReference>
<evidence type="ECO:0000256" key="2">
    <source>
        <dbReference type="ARBA" id="ARBA00002151"/>
    </source>
</evidence>
<dbReference type="SUPFAM" id="SSF53927">
    <property type="entry name" value="Cytidine deaminase-like"/>
    <property type="match status" value="1"/>
</dbReference>
<dbReference type="InterPro" id="IPR050765">
    <property type="entry name" value="Riboflavin_Biosynth_HTPR"/>
</dbReference>
<dbReference type="EC" id="3.5.4.26" evidence="7"/>
<comment type="catalytic activity">
    <reaction evidence="18">
        <text>2,5-diamino-6-hydroxy-4-(5-phosphoribosylamino)-pyrimidine + H2O + H(+) = 5-amino-6-(5-phospho-D-ribosylamino)uracil + NH4(+)</text>
        <dbReference type="Rhea" id="RHEA:21868"/>
        <dbReference type="ChEBI" id="CHEBI:15377"/>
        <dbReference type="ChEBI" id="CHEBI:15378"/>
        <dbReference type="ChEBI" id="CHEBI:28938"/>
        <dbReference type="ChEBI" id="CHEBI:58453"/>
        <dbReference type="ChEBI" id="CHEBI:58614"/>
        <dbReference type="EC" id="3.5.4.26"/>
    </reaction>
</comment>